<dbReference type="GO" id="GO:0006516">
    <property type="term" value="P:glycoprotein catabolic process"/>
    <property type="evidence" value="ECO:0007669"/>
    <property type="project" value="TreeGrafter"/>
</dbReference>
<dbReference type="InterPro" id="IPR036047">
    <property type="entry name" value="F-box-like_dom_sf"/>
</dbReference>
<name>A0A672JFE6_SALFA</name>
<evidence type="ECO:0000313" key="3">
    <source>
        <dbReference type="Ensembl" id="ENSSFAP00005051872.1"/>
    </source>
</evidence>
<dbReference type="InterPro" id="IPR001810">
    <property type="entry name" value="F-box_dom"/>
</dbReference>
<reference evidence="3" key="1">
    <citation type="submission" date="2019-06" db="EMBL/GenBank/DDBJ databases">
        <authorList>
            <consortium name="Wellcome Sanger Institute Data Sharing"/>
        </authorList>
    </citation>
    <scope>NUCLEOTIDE SEQUENCE [LARGE SCALE GENOMIC DNA]</scope>
</reference>
<reference evidence="3" key="2">
    <citation type="submission" date="2025-08" db="UniProtKB">
        <authorList>
            <consortium name="Ensembl"/>
        </authorList>
    </citation>
    <scope>IDENTIFICATION</scope>
</reference>
<dbReference type="Proteomes" id="UP000472267">
    <property type="component" value="Chromosome 20"/>
</dbReference>
<dbReference type="SMART" id="SM01198">
    <property type="entry name" value="FBA"/>
    <property type="match status" value="1"/>
</dbReference>
<dbReference type="OMA" id="DEWIHVC"/>
<dbReference type="InterPro" id="IPR007397">
    <property type="entry name" value="F-box-assoc_dom"/>
</dbReference>
<gene>
    <name evidence="3" type="primary">LOC115407598</name>
</gene>
<dbReference type="PROSITE" id="PS51114">
    <property type="entry name" value="FBA"/>
    <property type="match status" value="1"/>
</dbReference>
<keyword evidence="4" id="KW-1185">Reference proteome</keyword>
<dbReference type="Gene3D" id="1.20.1280.50">
    <property type="match status" value="1"/>
</dbReference>
<evidence type="ECO:0000256" key="1">
    <source>
        <dbReference type="ARBA" id="ARBA00022786"/>
    </source>
</evidence>
<feature type="domain" description="FBA" evidence="2">
    <location>
        <begin position="71"/>
        <end position="255"/>
    </location>
</feature>
<dbReference type="InterPro" id="IPR008979">
    <property type="entry name" value="Galactose-bd-like_sf"/>
</dbReference>
<proteinExistence type="predicted"/>
<dbReference type="InParanoid" id="A0A672JFE6"/>
<dbReference type="SUPFAM" id="SSF49785">
    <property type="entry name" value="Galactose-binding domain-like"/>
    <property type="match status" value="1"/>
</dbReference>
<dbReference type="Ensembl" id="ENSSFAT00005053520.1">
    <property type="protein sequence ID" value="ENSSFAP00005051872.1"/>
    <property type="gene ID" value="ENSSFAG00005024883.1"/>
</dbReference>
<evidence type="ECO:0000259" key="2">
    <source>
        <dbReference type="PROSITE" id="PS51114"/>
    </source>
</evidence>
<dbReference type="GO" id="GO:0005737">
    <property type="term" value="C:cytoplasm"/>
    <property type="evidence" value="ECO:0007669"/>
    <property type="project" value="TreeGrafter"/>
</dbReference>
<dbReference type="PANTHER" id="PTHR12125">
    <property type="entry name" value="F-BOX ONLY PROTEIN 6-LIKE PROTEIN"/>
    <property type="match status" value="1"/>
</dbReference>
<keyword evidence="1" id="KW-0833">Ubl conjugation pathway</keyword>
<dbReference type="GO" id="GO:0019005">
    <property type="term" value="C:SCF ubiquitin ligase complex"/>
    <property type="evidence" value="ECO:0007669"/>
    <property type="project" value="TreeGrafter"/>
</dbReference>
<evidence type="ECO:0000313" key="4">
    <source>
        <dbReference type="Proteomes" id="UP000472267"/>
    </source>
</evidence>
<dbReference type="InterPro" id="IPR039752">
    <property type="entry name" value="F-box_only"/>
</dbReference>
<dbReference type="GO" id="GO:0036503">
    <property type="term" value="P:ERAD pathway"/>
    <property type="evidence" value="ECO:0007669"/>
    <property type="project" value="TreeGrafter"/>
</dbReference>
<dbReference type="Gene3D" id="2.60.120.260">
    <property type="entry name" value="Galactose-binding domain-like"/>
    <property type="match status" value="1"/>
</dbReference>
<dbReference type="AlphaFoldDB" id="A0A672JFE6"/>
<dbReference type="GO" id="GO:0061630">
    <property type="term" value="F:ubiquitin protein ligase activity"/>
    <property type="evidence" value="ECO:0007669"/>
    <property type="project" value="TreeGrafter"/>
</dbReference>
<dbReference type="SMART" id="SM00256">
    <property type="entry name" value="FBOX"/>
    <property type="match status" value="1"/>
</dbReference>
<dbReference type="Pfam" id="PF12937">
    <property type="entry name" value="F-box-like"/>
    <property type="match status" value="1"/>
</dbReference>
<dbReference type="FunFam" id="2.60.120.260:FF:000012">
    <property type="entry name" value="F-box only protein 2"/>
    <property type="match status" value="1"/>
</dbReference>
<reference evidence="3" key="3">
    <citation type="submission" date="2025-09" db="UniProtKB">
        <authorList>
            <consortium name="Ensembl"/>
        </authorList>
    </citation>
    <scope>IDENTIFICATION</scope>
</reference>
<dbReference type="Pfam" id="PF04300">
    <property type="entry name" value="FBA"/>
    <property type="match status" value="1"/>
</dbReference>
<sequence length="287" mass="33460">SINSHTSCFLSNILEEIFLNIPHRQVVRVCRLVCRRWREAADSESLWRQKCRRERFHLHDATKAPADWRIFYFLCKNRRNLLKNPSGEDKLKGWLLFDGSPKHWMVSRITQPHPNEKVQTNFVTSYGVCRKAQFIDLKKEGYSPSFMDEFQPDIKLTDWYTAPWDLGCEYMICVKLLNERKEVLAGFTPDPVNSGPLDEWIHVCTKFKTKCVTHVFRGYGPGVRYICFIHGSRVRRFWAECCGIHLADSCIEIFPAGDLYMNKAYTFSQAGLTLQSRASVQVFETSD</sequence>
<dbReference type="PANTHER" id="PTHR12125:SF12">
    <property type="entry name" value="F-BOX ONLY PROTEIN 6"/>
    <property type="match status" value="1"/>
</dbReference>
<protein>
    <recommendedName>
        <fullName evidence="2">FBA domain-containing protein</fullName>
    </recommendedName>
</protein>
<dbReference type="GO" id="GO:0031146">
    <property type="term" value="P:SCF-dependent proteasomal ubiquitin-dependent protein catabolic process"/>
    <property type="evidence" value="ECO:0007669"/>
    <property type="project" value="TreeGrafter"/>
</dbReference>
<accession>A0A672JFE6</accession>
<dbReference type="SUPFAM" id="SSF81383">
    <property type="entry name" value="F-box domain"/>
    <property type="match status" value="1"/>
</dbReference>
<dbReference type="FunFam" id="1.20.1280.50:FF:000002">
    <property type="entry name" value="F-box only protein 44"/>
    <property type="match status" value="1"/>
</dbReference>
<organism evidence="3 4">
    <name type="scientific">Salarias fasciatus</name>
    <name type="common">Jewelled blenny</name>
    <name type="synonym">Blennius fasciatus</name>
    <dbReference type="NCBI Taxonomy" id="181472"/>
    <lineage>
        <taxon>Eukaryota</taxon>
        <taxon>Metazoa</taxon>
        <taxon>Chordata</taxon>
        <taxon>Craniata</taxon>
        <taxon>Vertebrata</taxon>
        <taxon>Euteleostomi</taxon>
        <taxon>Actinopterygii</taxon>
        <taxon>Neopterygii</taxon>
        <taxon>Teleostei</taxon>
        <taxon>Neoteleostei</taxon>
        <taxon>Acanthomorphata</taxon>
        <taxon>Ovalentaria</taxon>
        <taxon>Blenniimorphae</taxon>
        <taxon>Blenniiformes</taxon>
        <taxon>Blennioidei</taxon>
        <taxon>Blenniidae</taxon>
        <taxon>Salariinae</taxon>
        <taxon>Salarias</taxon>
    </lineage>
</organism>